<feature type="chain" id="PRO_5043763920" evidence="6">
    <location>
        <begin position="32"/>
        <end position="488"/>
    </location>
</feature>
<evidence type="ECO:0000313" key="7">
    <source>
        <dbReference type="EMBL" id="GFR78803.1"/>
    </source>
</evidence>
<comment type="subcellular location">
    <subcellularLocation>
        <location evidence="1">Secreted</location>
    </subcellularLocation>
</comment>
<organism evidence="7 8">
    <name type="scientific">Elysia marginata</name>
    <dbReference type="NCBI Taxonomy" id="1093978"/>
    <lineage>
        <taxon>Eukaryota</taxon>
        <taxon>Metazoa</taxon>
        <taxon>Spiralia</taxon>
        <taxon>Lophotrochozoa</taxon>
        <taxon>Mollusca</taxon>
        <taxon>Gastropoda</taxon>
        <taxon>Heterobranchia</taxon>
        <taxon>Euthyneura</taxon>
        <taxon>Panpulmonata</taxon>
        <taxon>Sacoglossa</taxon>
        <taxon>Placobranchoidea</taxon>
        <taxon>Plakobranchidae</taxon>
        <taxon>Elysia</taxon>
    </lineage>
</organism>
<sequence length="488" mass="52958">MQSRILLPQCIGRVLYSVLLICNVYPHSCQPSPVKLNPDNNGNGGEFNDSLLNYVPRLAHLFGLATAAGAEKLPTPAAEEPLQVPQMLKRYNNFVRLGRGGGGAGTFLRMGKSNGMNEESDGFANGLSGNYEEPVGYPSKRQMHRFIRIGRGMETYDLGDQLLEGDADPFDRYRKSSFVRIGRAPNKFVRIGKSPSSFVRIGKSPSSFVRIGKSPSSFLRIGKGLPQIYNDKRPSSFVRIGKGLPQIYNDKRPSSFVRIGRSPQQLSVPQDNPTMVSKRPSSFVRIGKSSLLLRGPAKRPSSFVRIGKAADGTDSQGNSNSKRPSSFVRIGKPSSLDEDSVIEDVKRPSSFVRIGKSSNGVDTADKRAGNFLRIGRLAALQANPNKRGFVRIGKKEAKPTSSKSESISSLDSKLSSNESLGNEQPKGDDGPISVANRGSAFVRIGKIPSSAFVRIGKNSDLMVEGEPARVFSFSRGSRGGQSSFVRIG</sequence>
<dbReference type="PANTHER" id="PTHR20986:SF24">
    <property type="entry name" value="FMRFAMIDE-LIKE NEUROPEPTIDES 1"/>
    <property type="match status" value="1"/>
</dbReference>
<evidence type="ECO:0000256" key="6">
    <source>
        <dbReference type="SAM" id="SignalP"/>
    </source>
</evidence>
<reference evidence="7 8" key="1">
    <citation type="journal article" date="2021" name="Elife">
        <title>Chloroplast acquisition without the gene transfer in kleptoplastic sea slugs, Plakobranchus ocellatus.</title>
        <authorList>
            <person name="Maeda T."/>
            <person name="Takahashi S."/>
            <person name="Yoshida T."/>
            <person name="Shimamura S."/>
            <person name="Takaki Y."/>
            <person name="Nagai Y."/>
            <person name="Toyoda A."/>
            <person name="Suzuki Y."/>
            <person name="Arimoto A."/>
            <person name="Ishii H."/>
            <person name="Satoh N."/>
            <person name="Nishiyama T."/>
            <person name="Hasebe M."/>
            <person name="Maruyama T."/>
            <person name="Minagawa J."/>
            <person name="Obokata J."/>
            <person name="Shigenobu S."/>
        </authorList>
    </citation>
    <scope>NUCLEOTIDE SEQUENCE [LARGE SCALE GENOMIC DNA]</scope>
</reference>
<dbReference type="GO" id="GO:0007218">
    <property type="term" value="P:neuropeptide signaling pathway"/>
    <property type="evidence" value="ECO:0007669"/>
    <property type="project" value="UniProtKB-KW"/>
</dbReference>
<evidence type="ECO:0000256" key="4">
    <source>
        <dbReference type="ARBA" id="ARBA00023320"/>
    </source>
</evidence>
<evidence type="ECO:0000256" key="1">
    <source>
        <dbReference type="ARBA" id="ARBA00004613"/>
    </source>
</evidence>
<keyword evidence="6" id="KW-0732">Signal</keyword>
<gene>
    <name evidence="7" type="ORF">ElyMa_002273400</name>
</gene>
<evidence type="ECO:0000256" key="3">
    <source>
        <dbReference type="ARBA" id="ARBA00022815"/>
    </source>
</evidence>
<name>A0AAV4FZE2_9GAST</name>
<dbReference type="InterPro" id="IPR051041">
    <property type="entry name" value="FMRFamide-related_np"/>
</dbReference>
<feature type="region of interest" description="Disordered" evidence="5">
    <location>
        <begin position="390"/>
        <end position="434"/>
    </location>
</feature>
<feature type="region of interest" description="Disordered" evidence="5">
    <location>
        <begin position="307"/>
        <end position="333"/>
    </location>
</feature>
<feature type="compositionally biased region" description="Low complexity" evidence="5">
    <location>
        <begin position="401"/>
        <end position="420"/>
    </location>
</feature>
<evidence type="ECO:0000313" key="8">
    <source>
        <dbReference type="Proteomes" id="UP000762676"/>
    </source>
</evidence>
<protein>
    <submittedName>
        <fullName evidence="7">FMRFamide-related neuropeptides-like</fullName>
    </submittedName>
</protein>
<evidence type="ECO:0000256" key="2">
    <source>
        <dbReference type="ARBA" id="ARBA00022525"/>
    </source>
</evidence>
<keyword evidence="8" id="KW-1185">Reference proteome</keyword>
<evidence type="ECO:0000256" key="5">
    <source>
        <dbReference type="SAM" id="MobiDB-lite"/>
    </source>
</evidence>
<dbReference type="Proteomes" id="UP000762676">
    <property type="component" value="Unassembled WGS sequence"/>
</dbReference>
<dbReference type="GO" id="GO:0005576">
    <property type="term" value="C:extracellular region"/>
    <property type="evidence" value="ECO:0007669"/>
    <property type="project" value="UniProtKB-SubCell"/>
</dbReference>
<dbReference type="PANTHER" id="PTHR20986">
    <property type="entry name" value="FMRFAMIDE-RELATED PEPTIDES"/>
    <property type="match status" value="1"/>
</dbReference>
<dbReference type="AlphaFoldDB" id="A0AAV4FZE2"/>
<keyword evidence="4 7" id="KW-0527">Neuropeptide</keyword>
<proteinExistence type="predicted"/>
<feature type="signal peptide" evidence="6">
    <location>
        <begin position="1"/>
        <end position="31"/>
    </location>
</feature>
<dbReference type="EMBL" id="BMAT01004710">
    <property type="protein sequence ID" value="GFR78803.1"/>
    <property type="molecule type" value="Genomic_DNA"/>
</dbReference>
<feature type="compositionally biased region" description="Polar residues" evidence="5">
    <location>
        <begin position="313"/>
        <end position="324"/>
    </location>
</feature>
<keyword evidence="3" id="KW-0027">Amidation</keyword>
<keyword evidence="2" id="KW-0964">Secreted</keyword>
<accession>A0AAV4FZE2</accession>
<comment type="caution">
    <text evidence="7">The sequence shown here is derived from an EMBL/GenBank/DDBJ whole genome shotgun (WGS) entry which is preliminary data.</text>
</comment>